<dbReference type="RefSeq" id="WP_258384350.1">
    <property type="nucleotide sequence ID" value="NZ_CP091430.1"/>
</dbReference>
<accession>A0ABY5S2Z8</accession>
<sequence>MVTTFKEQFDLQGYVVLPQLFSQEEIRMLKEEARAVLDRIGMNKVGVYVGMSIASGMFKTAAAKPELVAALKEIIGDSVIFLSDKIVYKNASTDFGSPWHQDYPYWEGSHKFSVWIALDDAAPANGCLRVVPGSHLLGAVSHGGDASDGLGFDNRLGRDEIDESQVADLHATKGDAIIFHDLLFHSSYRNTSGHDRWALISTYKDGTLEDPDYPWALAAFTVSG</sequence>
<keyword evidence="2" id="KW-1185">Reference proteome</keyword>
<evidence type="ECO:0000313" key="1">
    <source>
        <dbReference type="EMBL" id="UVI28262.1"/>
    </source>
</evidence>
<dbReference type="PANTHER" id="PTHR20883">
    <property type="entry name" value="PHYTANOYL-COA DIOXYGENASE DOMAIN CONTAINING 1"/>
    <property type="match status" value="1"/>
</dbReference>
<dbReference type="InterPro" id="IPR008775">
    <property type="entry name" value="Phytyl_CoA_dOase-like"/>
</dbReference>
<dbReference type="GO" id="GO:0051213">
    <property type="term" value="F:dioxygenase activity"/>
    <property type="evidence" value="ECO:0007669"/>
    <property type="project" value="UniProtKB-KW"/>
</dbReference>
<keyword evidence="1" id="KW-0560">Oxidoreductase</keyword>
<keyword evidence="1" id="KW-0223">Dioxygenase</keyword>
<organism evidence="1 2">
    <name type="scientific">Paenibacillus spongiae</name>
    <dbReference type="NCBI Taxonomy" id="2909671"/>
    <lineage>
        <taxon>Bacteria</taxon>
        <taxon>Bacillati</taxon>
        <taxon>Bacillota</taxon>
        <taxon>Bacilli</taxon>
        <taxon>Bacillales</taxon>
        <taxon>Paenibacillaceae</taxon>
        <taxon>Paenibacillus</taxon>
    </lineage>
</organism>
<dbReference type="Gene3D" id="2.60.120.620">
    <property type="entry name" value="q2cbj1_9rhob like domain"/>
    <property type="match status" value="1"/>
</dbReference>
<name>A0ABY5S2Z8_9BACL</name>
<dbReference type="Pfam" id="PF05721">
    <property type="entry name" value="PhyH"/>
    <property type="match status" value="1"/>
</dbReference>
<evidence type="ECO:0000313" key="2">
    <source>
        <dbReference type="Proteomes" id="UP001057877"/>
    </source>
</evidence>
<gene>
    <name evidence="1" type="ORF">L1F29_22795</name>
</gene>
<reference evidence="1" key="1">
    <citation type="submission" date="2022-01" db="EMBL/GenBank/DDBJ databases">
        <title>Paenibacillus spongiae sp. nov., isolated from marine sponge.</title>
        <authorList>
            <person name="Li Z."/>
            <person name="Zhang M."/>
        </authorList>
    </citation>
    <scope>NUCLEOTIDE SEQUENCE</scope>
    <source>
        <strain evidence="1">PHS-Z3</strain>
    </source>
</reference>
<dbReference type="SUPFAM" id="SSF51197">
    <property type="entry name" value="Clavaminate synthase-like"/>
    <property type="match status" value="1"/>
</dbReference>
<proteinExistence type="predicted"/>
<dbReference type="PANTHER" id="PTHR20883:SF48">
    <property type="entry name" value="ECTOINE DIOXYGENASE"/>
    <property type="match status" value="1"/>
</dbReference>
<dbReference type="Proteomes" id="UP001057877">
    <property type="component" value="Chromosome"/>
</dbReference>
<protein>
    <submittedName>
        <fullName evidence="1">Phytanoyl-CoA dioxygenase family protein</fullName>
    </submittedName>
</protein>
<dbReference type="EMBL" id="CP091430">
    <property type="protein sequence ID" value="UVI28262.1"/>
    <property type="molecule type" value="Genomic_DNA"/>
</dbReference>